<dbReference type="Proteomes" id="UP001519306">
    <property type="component" value="Unassembled WGS sequence"/>
</dbReference>
<evidence type="ECO:0000313" key="2">
    <source>
        <dbReference type="EMBL" id="MBP2025180.1"/>
    </source>
</evidence>
<gene>
    <name evidence="2" type="ORF">J2Z71_000705</name>
</gene>
<comment type="caution">
    <text evidence="2">The sequence shown here is derived from an EMBL/GenBank/DDBJ whole genome shotgun (WGS) entry which is preliminary data.</text>
</comment>
<keyword evidence="3" id="KW-1185">Reference proteome</keyword>
<dbReference type="InterPro" id="IPR029002">
    <property type="entry name" value="PLPC/GPLD1"/>
</dbReference>
<reference evidence="2 3" key="1">
    <citation type="submission" date="2021-03" db="EMBL/GenBank/DDBJ databases">
        <title>Genomic Encyclopedia of Type Strains, Phase IV (KMG-IV): sequencing the most valuable type-strain genomes for metagenomic binning, comparative biology and taxonomic classification.</title>
        <authorList>
            <person name="Goeker M."/>
        </authorList>
    </citation>
    <scope>NUCLEOTIDE SEQUENCE [LARGE SCALE GENOMIC DNA]</scope>
    <source>
        <strain evidence="2 3">DSM 27563</strain>
    </source>
</reference>
<sequence>MFKILAQTHKTIALEVYDKIEKNYNIKLDIKKLSWGSIAPDYLPYYKLIRHYKKESLDYIANEIVKLIFLCRYSSLDEEINPVLLKYVSKKMGVISHYLCDYTCYPHAYRKTFMGSMKSHIKYEADLNQYAIGYEFIKDITKTQKIDLYEDSNLKLVEKIKDYINSVVDEYMNAERSFDTDLNYALDLSQNIACFIVETVLNYSEDMEYQFV</sequence>
<proteinExistence type="predicted"/>
<dbReference type="Pfam" id="PF00882">
    <property type="entry name" value="Zn_dep_PLPC"/>
    <property type="match status" value="1"/>
</dbReference>
<evidence type="ECO:0000259" key="1">
    <source>
        <dbReference type="Pfam" id="PF00882"/>
    </source>
</evidence>
<evidence type="ECO:0000313" key="3">
    <source>
        <dbReference type="Proteomes" id="UP001519306"/>
    </source>
</evidence>
<name>A0ABS4KBN0_9FIRM</name>
<organism evidence="2 3">
    <name type="scientific">Peptoniphilus stercorisuis</name>
    <dbReference type="NCBI Taxonomy" id="1436965"/>
    <lineage>
        <taxon>Bacteria</taxon>
        <taxon>Bacillati</taxon>
        <taxon>Bacillota</taxon>
        <taxon>Tissierellia</taxon>
        <taxon>Tissierellales</taxon>
        <taxon>Peptoniphilaceae</taxon>
        <taxon>Peptoniphilus</taxon>
    </lineage>
</organism>
<feature type="domain" description="Phospholipase C/D" evidence="1">
    <location>
        <begin position="8"/>
        <end position="169"/>
    </location>
</feature>
<dbReference type="EMBL" id="JAGGLJ010000005">
    <property type="protein sequence ID" value="MBP2025180.1"/>
    <property type="molecule type" value="Genomic_DNA"/>
</dbReference>
<protein>
    <recommendedName>
        <fullName evidence="1">Phospholipase C/D domain-containing protein</fullName>
    </recommendedName>
</protein>
<dbReference type="Gene3D" id="1.10.575.10">
    <property type="entry name" value="P1 Nuclease"/>
    <property type="match status" value="1"/>
</dbReference>
<accession>A0ABS4KBN0</accession>
<dbReference type="InterPro" id="IPR008947">
    <property type="entry name" value="PLipase_C/P1_nuclease_dom_sf"/>
</dbReference>
<dbReference type="RefSeq" id="WP_210060477.1">
    <property type="nucleotide sequence ID" value="NZ_JAGGLJ010000005.1"/>
</dbReference>